<evidence type="ECO:0000256" key="1">
    <source>
        <dbReference type="ARBA" id="ARBA00022729"/>
    </source>
</evidence>
<evidence type="ECO:0000256" key="2">
    <source>
        <dbReference type="SAM" id="MobiDB-lite"/>
    </source>
</evidence>
<dbReference type="AlphaFoldDB" id="E0U566"/>
<dbReference type="HOGENOM" id="CLU_313489_0_0_3"/>
<dbReference type="InterPro" id="IPR052177">
    <property type="entry name" value="Divisome_Glycosyl_Hydrolase"/>
</dbReference>
<dbReference type="InterPro" id="IPR003790">
    <property type="entry name" value="GHL10"/>
</dbReference>
<dbReference type="Proteomes" id="UP000008206">
    <property type="component" value="Chromosome"/>
</dbReference>
<evidence type="ECO:0000259" key="3">
    <source>
        <dbReference type="Pfam" id="PF02638"/>
    </source>
</evidence>
<name>E0U566_GLOV7</name>
<reference evidence="5" key="1">
    <citation type="journal article" date="2011" name="MBio">
        <title>Novel metabolic attributes of the genus Cyanothece, comprising a group of unicellular nitrogen-fixing Cyanobacteria.</title>
        <authorList>
            <person name="Bandyopadhyay A."/>
            <person name="Elvitigala T."/>
            <person name="Welsh E."/>
            <person name="Stockel J."/>
            <person name="Liberton M."/>
            <person name="Min H."/>
            <person name="Sherman L.A."/>
            <person name="Pakrasi H.B."/>
        </authorList>
    </citation>
    <scope>NUCLEOTIDE SEQUENCE [LARGE SCALE GENOMIC DNA]</scope>
    <source>
        <strain evidence="5">PCC 7822</strain>
    </source>
</reference>
<dbReference type="eggNOG" id="COG1649">
    <property type="taxonomic scope" value="Bacteria"/>
</dbReference>
<keyword evidence="5" id="KW-1185">Reference proteome</keyword>
<dbReference type="PANTHER" id="PTHR43405">
    <property type="entry name" value="GLYCOSYL HYDROLASE DIGH"/>
    <property type="match status" value="1"/>
</dbReference>
<evidence type="ECO:0000313" key="4">
    <source>
        <dbReference type="EMBL" id="ADN12345.1"/>
    </source>
</evidence>
<dbReference type="Gene3D" id="3.40.50.880">
    <property type="match status" value="1"/>
</dbReference>
<proteinExistence type="predicted"/>
<organism evidence="4 5">
    <name type="scientific">Gloeothece verrucosa (strain PCC 7822)</name>
    <name type="common">Cyanothece sp. (strain PCC 7822)</name>
    <dbReference type="NCBI Taxonomy" id="497965"/>
    <lineage>
        <taxon>Bacteria</taxon>
        <taxon>Bacillati</taxon>
        <taxon>Cyanobacteriota</taxon>
        <taxon>Cyanophyceae</taxon>
        <taxon>Oscillatoriophycideae</taxon>
        <taxon>Chroococcales</taxon>
        <taxon>Aphanothecaceae</taxon>
        <taxon>Gloeothece</taxon>
        <taxon>Gloeothece verrucosa</taxon>
    </lineage>
</organism>
<dbReference type="STRING" id="497965.Cyan7822_0299"/>
<dbReference type="InterPro" id="IPR029062">
    <property type="entry name" value="Class_I_gatase-like"/>
</dbReference>
<dbReference type="KEGG" id="cyj:Cyan7822_0299"/>
<feature type="domain" description="Glycosyl hydrolase-like 10" evidence="3">
    <location>
        <begin position="433"/>
        <end position="725"/>
    </location>
</feature>
<feature type="compositionally biased region" description="Low complexity" evidence="2">
    <location>
        <begin position="279"/>
        <end position="304"/>
    </location>
</feature>
<keyword evidence="1" id="KW-0732">Signal</keyword>
<evidence type="ECO:0000313" key="5">
    <source>
        <dbReference type="Proteomes" id="UP000008206"/>
    </source>
</evidence>
<dbReference type="PANTHER" id="PTHR43405:SF1">
    <property type="entry name" value="GLYCOSYL HYDROLASE DIGH"/>
    <property type="match status" value="1"/>
</dbReference>
<feature type="region of interest" description="Disordered" evidence="2">
    <location>
        <begin position="253"/>
        <end position="313"/>
    </location>
</feature>
<dbReference type="InterPro" id="IPR017853">
    <property type="entry name" value="GH"/>
</dbReference>
<sequence>MLRIALRVNRAAKDQLMISLLTKKQLTALLSSLLPLILSILPATASPRQIGVVKSPENSQQWVEITNRLQALGLNYCILEQSQWQEASDLSNVNILLLPNVENINGSQAEALEQWMNVGGKVIVSGPTAISSQPEIKTQLRSLFGAYWGFINSRAATLKIANNPSSGWAKGLNSFSSTFIGGVIIPTSVNSQTSAIWKTQGSPPAVVVTDQSTYFGWRWGQDQVASAKFDVAWLSAALSRYGINRNNVVALKGSDSPTSCNATKTVNQPSVPVLPKPQPQSAKPAKPQNQPVSSSPTNNSNQQTLSISPDAPINQSVLSGQDIQQMRQELQALIARVESTLLAAEATHSQIDNSTHNVVEESLKQGDSLQASLVTVSKNNPSYKALIEAREALQTFQQLAERGSYNEARQLWLKARRNLWDNYPTDRPFAQSEIRAMWLDRGTIVQAKSEQELAKIFDRMAQAGINVVFFETINASYPIYPSKIAPQQNPLTRGWDPLKAAIKLAHERKMELHAWTWIFAAANQRHNEVMNQPLDYLGPVLTLHPDWANVNKQGGIFDYSQGYKKAFFDPANPEVQAYLLSLLEEIVMNYDVDGIQFDYIRYPFQSPNQQQIFGYSNSSRWLFKEMTGVDPMDVEPGSPLWSQWNAFRIRQVDSFVATASARLKQRRPSLIVSVAVFPLERQDRLSRLQQNWEEWGKNNWVDLICLMTYALDTGTFEDKIKPLNEPGSAGASLIIPGLRLLKVPDPVTVDQMQLVRNMPTSGFALFAAENLTPSLEMIFNRTQGSIAANGGEPLPHRQPFKTVVARYQALQREWSFLVANNQLAMEQGTMKQWGRQVDALANSFNQLAAQPSRENLSSARTALSRFRSSFGAWMRQQQQVEPYQVQVWQNRLDTLDKLLVYGERMMTEQQARSRRN</sequence>
<dbReference type="Pfam" id="PF02638">
    <property type="entry name" value="GHL10"/>
    <property type="match status" value="1"/>
</dbReference>
<accession>E0U566</accession>
<dbReference type="Gene3D" id="3.20.20.80">
    <property type="entry name" value="Glycosidases"/>
    <property type="match status" value="1"/>
</dbReference>
<protein>
    <recommendedName>
        <fullName evidence="3">Glycosyl hydrolase-like 10 domain-containing protein</fullName>
    </recommendedName>
</protein>
<dbReference type="SUPFAM" id="SSF51445">
    <property type="entry name" value="(Trans)glycosidases"/>
    <property type="match status" value="1"/>
</dbReference>
<dbReference type="EMBL" id="CP002198">
    <property type="protein sequence ID" value="ADN12345.1"/>
    <property type="molecule type" value="Genomic_DNA"/>
</dbReference>
<gene>
    <name evidence="4" type="ordered locus">Cyan7822_0299</name>
</gene>
<feature type="compositionally biased region" description="Polar residues" evidence="2">
    <location>
        <begin position="255"/>
        <end position="270"/>
    </location>
</feature>